<dbReference type="InterPro" id="IPR036052">
    <property type="entry name" value="TrpB-like_PALP_sf"/>
</dbReference>
<dbReference type="Pfam" id="PF00291">
    <property type="entry name" value="PALP"/>
    <property type="match status" value="1"/>
</dbReference>
<name>A0ABR7A1A8_9BURK</name>
<keyword evidence="2" id="KW-0663">Pyridoxal phosphate</keyword>
<accession>A0ABR7A1A8</accession>
<evidence type="ECO:0000256" key="1">
    <source>
        <dbReference type="ARBA" id="ARBA00001933"/>
    </source>
</evidence>
<evidence type="ECO:0000259" key="3">
    <source>
        <dbReference type="Pfam" id="PF00291"/>
    </source>
</evidence>
<gene>
    <name evidence="4" type="ORF">H8K43_03285</name>
</gene>
<comment type="cofactor">
    <cofactor evidence="1">
        <name>pyridoxal 5'-phosphate</name>
        <dbReference type="ChEBI" id="CHEBI:597326"/>
    </cofactor>
</comment>
<dbReference type="EMBL" id="JACOGD010000002">
    <property type="protein sequence ID" value="MBC3930685.1"/>
    <property type="molecule type" value="Genomic_DNA"/>
</dbReference>
<sequence>MKSTDPVLALIGNTPVVRLQNIDTGPCELYVKLESQNPGGSIKDRIALAMIEAAERSGQLRAGGTIIEATAGNTGLGLALVAVRKGYRIKLVVPDKMSTEKIQQLKAMGAEVILTRSDVNKGHPCRDLSRPALPSALCAGAKTVTARSERRDFYPSRYR</sequence>
<dbReference type="InterPro" id="IPR050214">
    <property type="entry name" value="Cys_Synth/Cystath_Beta-Synth"/>
</dbReference>
<dbReference type="PANTHER" id="PTHR10314">
    <property type="entry name" value="CYSTATHIONINE BETA-SYNTHASE"/>
    <property type="match status" value="1"/>
</dbReference>
<dbReference type="SUPFAM" id="SSF53686">
    <property type="entry name" value="Tryptophan synthase beta subunit-like PLP-dependent enzymes"/>
    <property type="match status" value="1"/>
</dbReference>
<comment type="caution">
    <text evidence="4">The sequence shown here is derived from an EMBL/GenBank/DDBJ whole genome shotgun (WGS) entry which is preliminary data.</text>
</comment>
<dbReference type="Gene3D" id="3.40.50.1100">
    <property type="match status" value="2"/>
</dbReference>
<dbReference type="PROSITE" id="PS00901">
    <property type="entry name" value="CYS_SYNTHASE"/>
    <property type="match status" value="1"/>
</dbReference>
<organism evidence="4 5">
    <name type="scientific">Undibacterium curvum</name>
    <dbReference type="NCBI Taxonomy" id="2762294"/>
    <lineage>
        <taxon>Bacteria</taxon>
        <taxon>Pseudomonadati</taxon>
        <taxon>Pseudomonadota</taxon>
        <taxon>Betaproteobacteria</taxon>
        <taxon>Burkholderiales</taxon>
        <taxon>Oxalobacteraceae</taxon>
        <taxon>Undibacterium</taxon>
    </lineage>
</organism>
<proteinExistence type="predicted"/>
<dbReference type="Proteomes" id="UP000654304">
    <property type="component" value="Unassembled WGS sequence"/>
</dbReference>
<reference evidence="4 5" key="1">
    <citation type="submission" date="2020-08" db="EMBL/GenBank/DDBJ databases">
        <title>Novel species isolated from subtropical streams in China.</title>
        <authorList>
            <person name="Lu H."/>
        </authorList>
    </citation>
    <scope>NUCLEOTIDE SEQUENCE [LARGE SCALE GENOMIC DNA]</scope>
    <source>
        <strain evidence="4 5">CY22W</strain>
    </source>
</reference>
<keyword evidence="5" id="KW-1185">Reference proteome</keyword>
<evidence type="ECO:0000313" key="5">
    <source>
        <dbReference type="Proteomes" id="UP000654304"/>
    </source>
</evidence>
<evidence type="ECO:0000313" key="4">
    <source>
        <dbReference type="EMBL" id="MBC3930685.1"/>
    </source>
</evidence>
<dbReference type="InterPro" id="IPR001216">
    <property type="entry name" value="P-phosphate_BS"/>
</dbReference>
<protein>
    <submittedName>
        <fullName evidence="4">Pyridoxal-phosphate dependent enzyme</fullName>
    </submittedName>
</protein>
<dbReference type="InterPro" id="IPR001926">
    <property type="entry name" value="TrpB-like_PALP"/>
</dbReference>
<feature type="domain" description="Tryptophan synthase beta chain-like PALP" evidence="3">
    <location>
        <begin position="9"/>
        <end position="120"/>
    </location>
</feature>
<evidence type="ECO:0000256" key="2">
    <source>
        <dbReference type="ARBA" id="ARBA00022898"/>
    </source>
</evidence>